<feature type="binding site" evidence="14">
    <location>
        <position position="178"/>
    </location>
    <ligand>
        <name>ATP</name>
        <dbReference type="ChEBI" id="CHEBI:30616"/>
    </ligand>
</feature>
<dbReference type="CDD" id="cd04261">
    <property type="entry name" value="AAK_AKii-LysC-BS"/>
    <property type="match status" value="1"/>
</dbReference>
<dbReference type="CDD" id="cd04923">
    <property type="entry name" value="ACT_AK-LysC-DapG-like_2"/>
    <property type="match status" value="1"/>
</dbReference>
<evidence type="ECO:0000313" key="18">
    <source>
        <dbReference type="EMBL" id="MBB5711277.1"/>
    </source>
</evidence>
<dbReference type="GO" id="GO:0009089">
    <property type="term" value="P:lysine biosynthetic process via diaminopimelate"/>
    <property type="evidence" value="ECO:0007669"/>
    <property type="project" value="UniProtKB-UniPathway"/>
</dbReference>
<comment type="catalytic activity">
    <reaction evidence="13 15">
        <text>L-aspartate + ATP = 4-phospho-L-aspartate + ADP</text>
        <dbReference type="Rhea" id="RHEA:23776"/>
        <dbReference type="ChEBI" id="CHEBI:29991"/>
        <dbReference type="ChEBI" id="CHEBI:30616"/>
        <dbReference type="ChEBI" id="CHEBI:57535"/>
        <dbReference type="ChEBI" id="CHEBI:456216"/>
        <dbReference type="EC" id="2.7.2.4"/>
    </reaction>
</comment>
<evidence type="ECO:0000259" key="17">
    <source>
        <dbReference type="PROSITE" id="PS51671"/>
    </source>
</evidence>
<dbReference type="PANTHER" id="PTHR21499">
    <property type="entry name" value="ASPARTATE KINASE"/>
    <property type="match status" value="1"/>
</dbReference>
<dbReference type="InterPro" id="IPR005260">
    <property type="entry name" value="Asp_kin_monofn"/>
</dbReference>
<dbReference type="FunFam" id="3.40.1160.10:FF:000002">
    <property type="entry name" value="Aspartokinase"/>
    <property type="match status" value="1"/>
</dbReference>
<evidence type="ECO:0000256" key="7">
    <source>
        <dbReference type="ARBA" id="ARBA00022605"/>
    </source>
</evidence>
<accession>A0A840YD05</accession>
<dbReference type="InterPro" id="IPR001341">
    <property type="entry name" value="Asp_kinase"/>
</dbReference>
<dbReference type="RefSeq" id="WP_184087943.1">
    <property type="nucleotide sequence ID" value="NZ_JACIJF010000006.1"/>
</dbReference>
<dbReference type="GO" id="GO:0005829">
    <property type="term" value="C:cytosol"/>
    <property type="evidence" value="ECO:0007669"/>
    <property type="project" value="TreeGrafter"/>
</dbReference>
<dbReference type="SUPFAM" id="SSF53633">
    <property type="entry name" value="Carbamate kinase-like"/>
    <property type="match status" value="1"/>
</dbReference>
<dbReference type="InterPro" id="IPR041740">
    <property type="entry name" value="AKii-LysC-BS"/>
</dbReference>
<comment type="caution">
    <text evidence="18">The sequence shown here is derived from an EMBL/GenBank/DDBJ whole genome shotgun (WGS) entry which is preliminary data.</text>
</comment>
<dbReference type="SUPFAM" id="SSF55021">
    <property type="entry name" value="ACT-like"/>
    <property type="match status" value="2"/>
</dbReference>
<evidence type="ECO:0000256" key="4">
    <source>
        <dbReference type="ARBA" id="ARBA00010122"/>
    </source>
</evidence>
<dbReference type="Gene3D" id="3.30.2130.10">
    <property type="entry name" value="VC0802-like"/>
    <property type="match status" value="1"/>
</dbReference>
<comment type="pathway">
    <text evidence="1 16">Amino-acid biosynthesis; L-lysine biosynthesis via DAP pathway; (S)-tetrahydrodipicolinate from L-aspartate: step 1/4.</text>
</comment>
<keyword evidence="9 14" id="KW-0547">Nucleotide-binding</keyword>
<feature type="binding site" evidence="14">
    <location>
        <begin position="208"/>
        <end position="209"/>
    </location>
    <ligand>
        <name>ATP</name>
        <dbReference type="ChEBI" id="CHEBI:30616"/>
    </ligand>
</feature>
<dbReference type="Gene3D" id="3.40.1160.10">
    <property type="entry name" value="Acetylglutamate kinase-like"/>
    <property type="match status" value="1"/>
</dbReference>
<feature type="binding site" evidence="14">
    <location>
        <position position="47"/>
    </location>
    <ligand>
        <name>substrate</name>
    </ligand>
</feature>
<dbReference type="InterPro" id="IPR018042">
    <property type="entry name" value="Aspartate_kinase_CS"/>
</dbReference>
<evidence type="ECO:0000256" key="11">
    <source>
        <dbReference type="ARBA" id="ARBA00022840"/>
    </source>
</evidence>
<dbReference type="NCBIfam" id="NF005155">
    <property type="entry name" value="PRK06635.1-4"/>
    <property type="match status" value="1"/>
</dbReference>
<evidence type="ECO:0000256" key="16">
    <source>
        <dbReference type="RuleBase" id="RU004249"/>
    </source>
</evidence>
<keyword evidence="10 15" id="KW-0418">Kinase</keyword>
<keyword evidence="11 14" id="KW-0067">ATP-binding</keyword>
<keyword evidence="7 16" id="KW-0028">Amino-acid biosynthesis</keyword>
<evidence type="ECO:0000256" key="8">
    <source>
        <dbReference type="ARBA" id="ARBA00022679"/>
    </source>
</evidence>
<dbReference type="CDD" id="cd04913">
    <property type="entry name" value="ACT_AKii-LysC-BS-like_1"/>
    <property type="match status" value="1"/>
</dbReference>
<organism evidence="18 19">
    <name type="scientific">Sphingomonas xinjiangensis</name>
    <dbReference type="NCBI Taxonomy" id="643568"/>
    <lineage>
        <taxon>Bacteria</taxon>
        <taxon>Pseudomonadati</taxon>
        <taxon>Pseudomonadota</taxon>
        <taxon>Alphaproteobacteria</taxon>
        <taxon>Sphingomonadales</taxon>
        <taxon>Sphingomonadaceae</taxon>
        <taxon>Sphingomonas</taxon>
    </lineage>
</organism>
<evidence type="ECO:0000313" key="19">
    <source>
        <dbReference type="Proteomes" id="UP000527143"/>
    </source>
</evidence>
<keyword evidence="12" id="KW-0457">Lysine biosynthesis</keyword>
<dbReference type="PANTHER" id="PTHR21499:SF3">
    <property type="entry name" value="ASPARTOKINASE"/>
    <property type="match status" value="1"/>
</dbReference>
<feature type="binding site" evidence="14">
    <location>
        <position position="183"/>
    </location>
    <ligand>
        <name>ATP</name>
        <dbReference type="ChEBI" id="CHEBI:30616"/>
    </ligand>
</feature>
<dbReference type="Pfam" id="PF22468">
    <property type="entry name" value="ACT_9"/>
    <property type="match status" value="1"/>
</dbReference>
<dbReference type="UniPathway" id="UPA00050">
    <property type="reaction ID" value="UER00461"/>
</dbReference>
<protein>
    <recommendedName>
        <fullName evidence="6 15">Aspartokinase</fullName>
        <ecNumber evidence="5 15">2.7.2.4</ecNumber>
    </recommendedName>
</protein>
<evidence type="ECO:0000256" key="3">
    <source>
        <dbReference type="ARBA" id="ARBA00005139"/>
    </source>
</evidence>
<feature type="binding site" evidence="14">
    <location>
        <position position="74"/>
    </location>
    <ligand>
        <name>substrate</name>
    </ligand>
</feature>
<dbReference type="Pfam" id="PF01842">
    <property type="entry name" value="ACT"/>
    <property type="match status" value="1"/>
</dbReference>
<dbReference type="GO" id="GO:0005524">
    <property type="term" value="F:ATP binding"/>
    <property type="evidence" value="ECO:0007669"/>
    <property type="project" value="UniProtKB-KW"/>
</dbReference>
<dbReference type="InterPro" id="IPR054352">
    <property type="entry name" value="ACT_Aspartokinase"/>
</dbReference>
<dbReference type="NCBIfam" id="TIGR00657">
    <property type="entry name" value="asp_kinases"/>
    <property type="match status" value="1"/>
</dbReference>
<comment type="pathway">
    <text evidence="3 16">Amino-acid biosynthesis; L-threonine biosynthesis; L-threonine from L-aspartate: step 1/5.</text>
</comment>
<dbReference type="EC" id="2.7.2.4" evidence="5 15"/>
<dbReference type="EMBL" id="JACIJF010000006">
    <property type="protein sequence ID" value="MBB5711277.1"/>
    <property type="molecule type" value="Genomic_DNA"/>
</dbReference>
<dbReference type="FunFam" id="3.30.2130.10:FF:000002">
    <property type="entry name" value="Aspartokinase"/>
    <property type="match status" value="1"/>
</dbReference>
<dbReference type="PIRSF" id="PIRSF000726">
    <property type="entry name" value="Asp_kin"/>
    <property type="match status" value="1"/>
</dbReference>
<dbReference type="Pfam" id="PF00696">
    <property type="entry name" value="AA_kinase"/>
    <property type="match status" value="1"/>
</dbReference>
<evidence type="ECO:0000256" key="13">
    <source>
        <dbReference type="ARBA" id="ARBA00047872"/>
    </source>
</evidence>
<keyword evidence="8 15" id="KW-0808">Transferase</keyword>
<evidence type="ECO:0000256" key="2">
    <source>
        <dbReference type="ARBA" id="ARBA00004986"/>
    </source>
</evidence>
<comment type="similarity">
    <text evidence="4 15">Belongs to the aspartokinase family.</text>
</comment>
<keyword evidence="19" id="KW-1185">Reference proteome</keyword>
<evidence type="ECO:0000256" key="6">
    <source>
        <dbReference type="ARBA" id="ARBA00016273"/>
    </source>
</evidence>
<dbReference type="InterPro" id="IPR002912">
    <property type="entry name" value="ACT_dom"/>
</dbReference>
<evidence type="ECO:0000256" key="15">
    <source>
        <dbReference type="RuleBase" id="RU003448"/>
    </source>
</evidence>
<dbReference type="UniPathway" id="UPA00051">
    <property type="reaction ID" value="UER00462"/>
</dbReference>
<comment type="pathway">
    <text evidence="2 16">Amino-acid biosynthesis; L-methionine biosynthesis via de novo pathway; L-homoserine from L-aspartate: step 1/3.</text>
</comment>
<dbReference type="Proteomes" id="UP000527143">
    <property type="component" value="Unassembled WGS sequence"/>
</dbReference>
<gene>
    <name evidence="18" type="ORF">FHT02_002518</name>
</gene>
<dbReference type="AlphaFoldDB" id="A0A840YD05"/>
<evidence type="ECO:0000256" key="14">
    <source>
        <dbReference type="PIRSR" id="PIRSR000726-1"/>
    </source>
</evidence>
<evidence type="ECO:0000256" key="12">
    <source>
        <dbReference type="ARBA" id="ARBA00023154"/>
    </source>
</evidence>
<dbReference type="PROSITE" id="PS51671">
    <property type="entry name" value="ACT"/>
    <property type="match status" value="1"/>
</dbReference>
<reference evidence="18 19" key="1">
    <citation type="submission" date="2020-08" db="EMBL/GenBank/DDBJ databases">
        <title>Genomic Encyclopedia of Type Strains, Phase IV (KMG-IV): sequencing the most valuable type-strain genomes for metagenomic binning, comparative biology and taxonomic classification.</title>
        <authorList>
            <person name="Goeker M."/>
        </authorList>
    </citation>
    <scope>NUCLEOTIDE SEQUENCE [LARGE SCALE GENOMIC DNA]</scope>
    <source>
        <strain evidence="18 19">DSM 26736</strain>
    </source>
</reference>
<feature type="domain" description="ACT" evidence="17">
    <location>
        <begin position="272"/>
        <end position="360"/>
    </location>
</feature>
<evidence type="ECO:0000256" key="9">
    <source>
        <dbReference type="ARBA" id="ARBA00022741"/>
    </source>
</evidence>
<name>A0A840YD05_9SPHN</name>
<dbReference type="GO" id="GO:0004072">
    <property type="term" value="F:aspartate kinase activity"/>
    <property type="evidence" value="ECO:0007669"/>
    <property type="project" value="UniProtKB-EC"/>
</dbReference>
<proteinExistence type="inferred from homology"/>
<dbReference type="NCBIfam" id="NF005154">
    <property type="entry name" value="PRK06635.1-2"/>
    <property type="match status" value="1"/>
</dbReference>
<dbReference type="PROSITE" id="PS00324">
    <property type="entry name" value="ASPARTOKINASE"/>
    <property type="match status" value="1"/>
</dbReference>
<evidence type="ECO:0000256" key="1">
    <source>
        <dbReference type="ARBA" id="ARBA00004766"/>
    </source>
</evidence>
<evidence type="ECO:0000256" key="10">
    <source>
        <dbReference type="ARBA" id="ARBA00022777"/>
    </source>
</evidence>
<evidence type="ECO:0000256" key="5">
    <source>
        <dbReference type="ARBA" id="ARBA00013059"/>
    </source>
</evidence>
<feature type="binding site" evidence="14">
    <location>
        <begin position="7"/>
        <end position="10"/>
    </location>
    <ligand>
        <name>ATP</name>
        <dbReference type="ChEBI" id="CHEBI:30616"/>
    </ligand>
</feature>
<dbReference type="GO" id="GO:0009088">
    <property type="term" value="P:threonine biosynthetic process"/>
    <property type="evidence" value="ECO:0007669"/>
    <property type="project" value="UniProtKB-UniPathway"/>
</dbReference>
<sequence length="422" mass="44677">MARIVMKFGGTSMAGIERIRSVAARVKREWEAGNEIAVVVSAMAGETDRLVGFCREASSLYDPKEYDVVVSAGEQITSGLLAIALQAIGVPARSWLGWQLPVHTSDAFAKARIEDIETGTLLASMGAREVAVVPGFQGVHDGRISTLGRGGSDTSAVAVAAAVKADRCDIYTDVDGVYTTDPRIVPRARKLKKVTYEEMLELASVGAKVLQTRSVGLAMKENVRIQVLSSFTGEDAPMADTLPGTMIVGEEEIDVERQLITGIAHDKNEAKITLTAVPDKPGAVAAIFGPLAEANINVDMIIQNIAHQSAGSASATDVTFTVPSSDLARSIETLNQAKAAIGFSELTHDTRVAKISVVGVGMRSHAGVAATMFKTLGERGINILAITTSEIKVSVLIEEDYTELAVRVLHTAYGLDAEIEAA</sequence>
<dbReference type="GO" id="GO:0009090">
    <property type="term" value="P:homoserine biosynthetic process"/>
    <property type="evidence" value="ECO:0007669"/>
    <property type="project" value="TreeGrafter"/>
</dbReference>
<dbReference type="InterPro" id="IPR045865">
    <property type="entry name" value="ACT-like_dom_sf"/>
</dbReference>
<dbReference type="InterPro" id="IPR036393">
    <property type="entry name" value="AceGlu_kinase-like_sf"/>
</dbReference>
<feature type="binding site" evidence="14">
    <location>
        <begin position="172"/>
        <end position="173"/>
    </location>
    <ligand>
        <name>ATP</name>
        <dbReference type="ChEBI" id="CHEBI:30616"/>
    </ligand>
</feature>
<dbReference type="InterPro" id="IPR001048">
    <property type="entry name" value="Asp/Glu/Uridylate_kinase"/>
</dbReference>
<dbReference type="UniPathway" id="UPA00034">
    <property type="reaction ID" value="UER00015"/>
</dbReference>